<accession>A0A445MUC3</accession>
<evidence type="ECO:0000313" key="1">
    <source>
        <dbReference type="EMBL" id="SPD73058.1"/>
    </source>
</evidence>
<dbReference type="EMBL" id="OJIN01000075">
    <property type="protein sequence ID" value="SPD73058.1"/>
    <property type="molecule type" value="Genomic_DNA"/>
</dbReference>
<gene>
    <name evidence="1" type="ORF">PITCH_A1660006</name>
</gene>
<protein>
    <submittedName>
        <fullName evidence="1">Uncharacterized protein</fullName>
    </submittedName>
</protein>
<dbReference type="AlphaFoldDB" id="A0A445MUC3"/>
<organism evidence="1">
    <name type="scientific">uncultured Desulfobacterium sp</name>
    <dbReference type="NCBI Taxonomy" id="201089"/>
    <lineage>
        <taxon>Bacteria</taxon>
        <taxon>Pseudomonadati</taxon>
        <taxon>Thermodesulfobacteriota</taxon>
        <taxon>Desulfobacteria</taxon>
        <taxon>Desulfobacterales</taxon>
        <taxon>Desulfobacteriaceae</taxon>
        <taxon>Desulfobacterium</taxon>
        <taxon>environmental samples</taxon>
    </lineage>
</organism>
<reference evidence="1" key="1">
    <citation type="submission" date="2018-01" db="EMBL/GenBank/DDBJ databases">
        <authorList>
            <person name="Regsiter A."/>
            <person name="William W."/>
        </authorList>
    </citation>
    <scope>NUCLEOTIDE SEQUENCE</scope>
    <source>
        <strain evidence="1">TRIP AH-1</strain>
    </source>
</reference>
<name>A0A445MUC3_9BACT</name>
<sequence length="159" mass="18341">MVSKFSSISENTSVLAKWNDDKTIYFSNSVLKKIEIPDPEPFHYFWSLVCDHSHATKSAMQVSIDIGDEDNSMEVVHNIAVINALIECNYHLLNTHLITSEYEYMGKFYFGRKDGPFPGYKVPELRKQAHSLFKKNRKSLGSESLKLITAYKRKWKLSS</sequence>
<proteinExistence type="predicted"/>